<dbReference type="PANTHER" id="PTHR35561:SF1">
    <property type="entry name" value="RNA 2',3'-CYCLIC PHOSPHODIESTERASE"/>
    <property type="match status" value="1"/>
</dbReference>
<dbReference type="SUPFAM" id="SSF55144">
    <property type="entry name" value="LigT-like"/>
    <property type="match status" value="1"/>
</dbReference>
<dbReference type="GO" id="GO:0016874">
    <property type="term" value="F:ligase activity"/>
    <property type="evidence" value="ECO:0007669"/>
    <property type="project" value="UniProtKB-KW"/>
</dbReference>
<dbReference type="EC" id="6.5.1.-" evidence="2"/>
<gene>
    <name evidence="2" type="primary">ligT</name>
    <name evidence="2" type="ORF">NMK_2910</name>
</gene>
<organism evidence="2 3">
    <name type="scientific">Novimethylophilus kurashikiensis</name>
    <dbReference type="NCBI Taxonomy" id="1825523"/>
    <lineage>
        <taxon>Bacteria</taxon>
        <taxon>Pseudomonadati</taxon>
        <taxon>Pseudomonadota</taxon>
        <taxon>Betaproteobacteria</taxon>
        <taxon>Nitrosomonadales</taxon>
        <taxon>Methylophilaceae</taxon>
        <taxon>Novimethylophilus</taxon>
    </lineage>
</organism>
<name>A0A2R5FAS5_9PROT</name>
<dbReference type="Proteomes" id="UP000245081">
    <property type="component" value="Unassembled WGS sequence"/>
</dbReference>
<evidence type="ECO:0000256" key="1">
    <source>
        <dbReference type="ARBA" id="ARBA00022801"/>
    </source>
</evidence>
<dbReference type="PANTHER" id="PTHR35561">
    <property type="entry name" value="RNA 2',3'-CYCLIC PHOSPHODIESTERASE"/>
    <property type="match status" value="1"/>
</dbReference>
<keyword evidence="1" id="KW-0378">Hydrolase</keyword>
<reference evidence="2 3" key="1">
    <citation type="journal article" date="2018" name="Environ. Microbiol.">
        <title>Isolation and genomic characterization of Novimethylophilus kurashikiensis gen. nov. sp. nov., a new lanthanide-dependent methylotrophic species of Methylophilaceae.</title>
        <authorList>
            <person name="Lv H."/>
            <person name="Sahin N."/>
            <person name="Tani A."/>
        </authorList>
    </citation>
    <scope>NUCLEOTIDE SEQUENCE [LARGE SCALE GENOMIC DNA]</scope>
    <source>
        <strain evidence="2 3">La2-4</strain>
    </source>
</reference>
<dbReference type="EMBL" id="BDOQ01000018">
    <property type="protein sequence ID" value="GBG15307.1"/>
    <property type="molecule type" value="Genomic_DNA"/>
</dbReference>
<dbReference type="Pfam" id="PF13563">
    <property type="entry name" value="2_5_RNA_ligase2"/>
    <property type="match status" value="1"/>
</dbReference>
<evidence type="ECO:0000313" key="2">
    <source>
        <dbReference type="EMBL" id="GBG15307.1"/>
    </source>
</evidence>
<sequence length="146" mass="16338">MRVDTVHMTLLFLGDTQAERLDDLMTAAQQVHGDAFEMHLDEVRGWRHNAIVYAAPSKLPDQLAGLVADLREHIEAAGFHFDAKAFKPHVTLLRNAGCISDVQQLVAMPWRAEEFVLVQSVPDAGRMRYDIIGRWPLQTPVIPAGN</sequence>
<evidence type="ECO:0000313" key="3">
    <source>
        <dbReference type="Proteomes" id="UP000245081"/>
    </source>
</evidence>
<comment type="caution">
    <text evidence="2">The sequence shown here is derived from an EMBL/GenBank/DDBJ whole genome shotgun (WGS) entry which is preliminary data.</text>
</comment>
<dbReference type="InterPro" id="IPR009097">
    <property type="entry name" value="Cyclic_Pdiesterase"/>
</dbReference>
<dbReference type="NCBIfam" id="TIGR02258">
    <property type="entry name" value="2_5_ligase"/>
    <property type="match status" value="1"/>
</dbReference>
<protein>
    <submittedName>
        <fullName evidence="2">2'-5' RNA ligase</fullName>
        <ecNumber evidence="2">6.5.1.-</ecNumber>
    </submittedName>
</protein>
<dbReference type="InterPro" id="IPR004175">
    <property type="entry name" value="RNA_CPDase"/>
</dbReference>
<proteinExistence type="predicted"/>
<dbReference type="GO" id="GO:0008664">
    <property type="term" value="F:RNA 2',3'-cyclic 3'-phosphodiesterase activity"/>
    <property type="evidence" value="ECO:0007669"/>
    <property type="project" value="InterPro"/>
</dbReference>
<dbReference type="Gene3D" id="3.90.1140.10">
    <property type="entry name" value="Cyclic phosphodiesterase"/>
    <property type="match status" value="1"/>
</dbReference>
<accession>A0A2R5FAS5</accession>
<keyword evidence="3" id="KW-1185">Reference proteome</keyword>
<dbReference type="AlphaFoldDB" id="A0A2R5FAS5"/>
<dbReference type="GO" id="GO:0004113">
    <property type="term" value="F:2',3'-cyclic-nucleotide 3'-phosphodiesterase activity"/>
    <property type="evidence" value="ECO:0007669"/>
    <property type="project" value="InterPro"/>
</dbReference>
<keyword evidence="2" id="KW-0436">Ligase</keyword>